<keyword evidence="5" id="KW-0804">Transcription</keyword>
<evidence type="ECO:0000313" key="8">
    <source>
        <dbReference type="EMBL" id="SDJ95962.1"/>
    </source>
</evidence>
<evidence type="ECO:0000256" key="5">
    <source>
        <dbReference type="ARBA" id="ARBA00023163"/>
    </source>
</evidence>
<dbReference type="PRINTS" id="PR00400">
    <property type="entry name" value="TETREPRESSOR"/>
</dbReference>
<keyword evidence="4 6" id="KW-0238">DNA-binding</keyword>
<dbReference type="InterPro" id="IPR004111">
    <property type="entry name" value="Repressor_TetR_C"/>
</dbReference>
<dbReference type="GO" id="GO:0003700">
    <property type="term" value="F:DNA-binding transcription factor activity"/>
    <property type="evidence" value="ECO:0007669"/>
    <property type="project" value="TreeGrafter"/>
</dbReference>
<dbReference type="Pfam" id="PF02909">
    <property type="entry name" value="TetR_C_1"/>
    <property type="match status" value="1"/>
</dbReference>
<sequence length="224" mass="24462">MAEAAKEGRRARLTRERVVAEAVALADAEGLEALSMRRLAKRLGVEAMSLYNHVSGKEDLLGAMVDAVAGEIRRPSAQGDWKAEMRARAVSAHEVFLRHPWAPMLFVSRVNAGPKMLEWVDATIGCLRAAGFDLAMADHAWNAIDSHIYGFTLQELNFPFAKGEYAAQARAWLPHIPADRLPNLHAMADAVASGRHDGVHDFCFGLELILDGLEALIGARQQTG</sequence>
<feature type="DNA-binding region" description="H-T-H motif" evidence="6">
    <location>
        <begin position="35"/>
        <end position="54"/>
    </location>
</feature>
<evidence type="ECO:0000259" key="7">
    <source>
        <dbReference type="PROSITE" id="PS50977"/>
    </source>
</evidence>
<dbReference type="InterPro" id="IPR036271">
    <property type="entry name" value="Tet_transcr_reg_TetR-rel_C_sf"/>
</dbReference>
<keyword evidence="3" id="KW-0805">Transcription regulation</keyword>
<dbReference type="PROSITE" id="PS50977">
    <property type="entry name" value="HTH_TETR_2"/>
    <property type="match status" value="1"/>
</dbReference>
<proteinExistence type="predicted"/>
<organism evidence="8 9">
    <name type="scientific">Meinhardsimonia xiamenensis</name>
    <dbReference type="NCBI Taxonomy" id="990712"/>
    <lineage>
        <taxon>Bacteria</taxon>
        <taxon>Pseudomonadati</taxon>
        <taxon>Pseudomonadota</taxon>
        <taxon>Alphaproteobacteria</taxon>
        <taxon>Rhodobacterales</taxon>
        <taxon>Paracoccaceae</taxon>
        <taxon>Meinhardsimonia</taxon>
    </lineage>
</organism>
<evidence type="ECO:0000256" key="2">
    <source>
        <dbReference type="ARBA" id="ARBA00022491"/>
    </source>
</evidence>
<name>A0A1G8XZM0_9RHOB</name>
<dbReference type="GO" id="GO:0046677">
    <property type="term" value="P:response to antibiotic"/>
    <property type="evidence" value="ECO:0007669"/>
    <property type="project" value="InterPro"/>
</dbReference>
<comment type="function">
    <text evidence="1">TetR is the repressor of the tetracycline resistance element; its N-terminal region forms a helix-turn-helix structure and binds DNA. Binding of tetracycline to TetR reduces the repressor affinity for the tetracycline resistance gene (tetA) promoter operator sites.</text>
</comment>
<dbReference type="InterPro" id="IPR001647">
    <property type="entry name" value="HTH_TetR"/>
</dbReference>
<evidence type="ECO:0000256" key="3">
    <source>
        <dbReference type="ARBA" id="ARBA00023015"/>
    </source>
</evidence>
<dbReference type="RefSeq" id="WP_092497161.1">
    <property type="nucleotide sequence ID" value="NZ_FNFV01000001.1"/>
</dbReference>
<reference evidence="9" key="1">
    <citation type="submission" date="2016-10" db="EMBL/GenBank/DDBJ databases">
        <authorList>
            <person name="Varghese N."/>
            <person name="Submissions S."/>
        </authorList>
    </citation>
    <scope>NUCLEOTIDE SEQUENCE [LARGE SCALE GENOMIC DNA]</scope>
    <source>
        <strain evidence="9">CGMCC 1.10789</strain>
    </source>
</reference>
<dbReference type="InterPro" id="IPR050109">
    <property type="entry name" value="HTH-type_TetR-like_transc_reg"/>
</dbReference>
<feature type="domain" description="HTH tetR-type" evidence="7">
    <location>
        <begin position="12"/>
        <end position="72"/>
    </location>
</feature>
<dbReference type="Gene3D" id="1.10.357.10">
    <property type="entry name" value="Tetracycline Repressor, domain 2"/>
    <property type="match status" value="1"/>
</dbReference>
<keyword evidence="2" id="KW-0678">Repressor</keyword>
<evidence type="ECO:0000256" key="4">
    <source>
        <dbReference type="ARBA" id="ARBA00023125"/>
    </source>
</evidence>
<dbReference type="Proteomes" id="UP000199328">
    <property type="component" value="Unassembled WGS sequence"/>
</dbReference>
<accession>A0A1G8XZM0</accession>
<dbReference type="SUPFAM" id="SSF48498">
    <property type="entry name" value="Tetracyclin repressor-like, C-terminal domain"/>
    <property type="match status" value="1"/>
</dbReference>
<evidence type="ECO:0000313" key="9">
    <source>
        <dbReference type="Proteomes" id="UP000199328"/>
    </source>
</evidence>
<dbReference type="GO" id="GO:0045892">
    <property type="term" value="P:negative regulation of DNA-templated transcription"/>
    <property type="evidence" value="ECO:0007669"/>
    <property type="project" value="InterPro"/>
</dbReference>
<dbReference type="InterPro" id="IPR009057">
    <property type="entry name" value="Homeodomain-like_sf"/>
</dbReference>
<gene>
    <name evidence="8" type="ORF">SAMN05216257_101127</name>
</gene>
<dbReference type="OrthoDB" id="329481at2"/>
<dbReference type="STRING" id="990712.SAMN05216257_101127"/>
<dbReference type="Gene3D" id="1.10.10.60">
    <property type="entry name" value="Homeodomain-like"/>
    <property type="match status" value="1"/>
</dbReference>
<protein>
    <submittedName>
        <fullName evidence="8">Transcriptional regulator, TetR family</fullName>
    </submittedName>
</protein>
<dbReference type="GO" id="GO:0000976">
    <property type="term" value="F:transcription cis-regulatory region binding"/>
    <property type="evidence" value="ECO:0007669"/>
    <property type="project" value="TreeGrafter"/>
</dbReference>
<dbReference type="EMBL" id="FNFV01000001">
    <property type="protein sequence ID" value="SDJ95962.1"/>
    <property type="molecule type" value="Genomic_DNA"/>
</dbReference>
<evidence type="ECO:0000256" key="6">
    <source>
        <dbReference type="PROSITE-ProRule" id="PRU00335"/>
    </source>
</evidence>
<dbReference type="PANTHER" id="PTHR30055:SF151">
    <property type="entry name" value="TRANSCRIPTIONAL REGULATORY PROTEIN"/>
    <property type="match status" value="1"/>
</dbReference>
<dbReference type="SUPFAM" id="SSF46689">
    <property type="entry name" value="Homeodomain-like"/>
    <property type="match status" value="1"/>
</dbReference>
<dbReference type="Pfam" id="PF00440">
    <property type="entry name" value="TetR_N"/>
    <property type="match status" value="1"/>
</dbReference>
<dbReference type="AlphaFoldDB" id="A0A1G8XZM0"/>
<evidence type="ECO:0000256" key="1">
    <source>
        <dbReference type="ARBA" id="ARBA00002856"/>
    </source>
</evidence>
<dbReference type="InterPro" id="IPR003012">
    <property type="entry name" value="Tet_transcr_reg_TetR"/>
</dbReference>
<keyword evidence="9" id="KW-1185">Reference proteome</keyword>
<dbReference type="PANTHER" id="PTHR30055">
    <property type="entry name" value="HTH-TYPE TRANSCRIPTIONAL REGULATOR RUTR"/>
    <property type="match status" value="1"/>
</dbReference>